<evidence type="ECO:0000313" key="3">
    <source>
        <dbReference type="Proteomes" id="UP000199118"/>
    </source>
</evidence>
<dbReference type="OrthoDB" id="7874771at2"/>
<proteinExistence type="predicted"/>
<dbReference type="STRING" id="356660.SAMN05444336_107113"/>
<dbReference type="EMBL" id="FNMZ01000007">
    <property type="protein sequence ID" value="SDX61784.1"/>
    <property type="molecule type" value="Genomic_DNA"/>
</dbReference>
<feature type="transmembrane region" description="Helical" evidence="1">
    <location>
        <begin position="213"/>
        <end position="232"/>
    </location>
</feature>
<keyword evidence="3" id="KW-1185">Reference proteome</keyword>
<keyword evidence="1" id="KW-0812">Transmembrane</keyword>
<dbReference type="AlphaFoldDB" id="A0A1H3D7Q8"/>
<protein>
    <submittedName>
        <fullName evidence="2">VPLPA-CTERM protein sorting domain-containing protein</fullName>
    </submittedName>
</protein>
<gene>
    <name evidence="2" type="ORF">SAMN05444336_107113</name>
</gene>
<keyword evidence="1" id="KW-1133">Transmembrane helix</keyword>
<sequence length="243" mass="25829">MRILSPLLSRARPSSRRRSALAWLCMAPALVAAAPAGAAVIHGLSGEFWDQSSFIPNAAAAEAIADSETPDVVFRATTLSFPNGEEDLANTSSLRDYFGPNAEDYAGAEIAELSYSVWRLTGWFDLDVGTYAMQVGTDDGFVLYLDGQEAASHPESRAFGYTGFTFEVTDVNPVAVTLVWFENNGLTGMEFLSDGLVLGGSDLLLNAEDDPDLAAVPLPASGVLLGAALLGLRHTARRGRRAV</sequence>
<organism evidence="2 3">
    <name type="scientific">Albimonas donghaensis</name>
    <dbReference type="NCBI Taxonomy" id="356660"/>
    <lineage>
        <taxon>Bacteria</taxon>
        <taxon>Pseudomonadati</taxon>
        <taxon>Pseudomonadota</taxon>
        <taxon>Alphaproteobacteria</taxon>
        <taxon>Rhodobacterales</taxon>
        <taxon>Paracoccaceae</taxon>
        <taxon>Albimonas</taxon>
    </lineage>
</organism>
<accession>A0A1H3D7Q8</accession>
<evidence type="ECO:0000313" key="2">
    <source>
        <dbReference type="EMBL" id="SDX61784.1"/>
    </source>
</evidence>
<name>A0A1H3D7Q8_9RHOB</name>
<evidence type="ECO:0000256" key="1">
    <source>
        <dbReference type="SAM" id="Phobius"/>
    </source>
</evidence>
<reference evidence="2 3" key="1">
    <citation type="submission" date="2016-10" db="EMBL/GenBank/DDBJ databases">
        <authorList>
            <person name="de Groot N.N."/>
        </authorList>
    </citation>
    <scope>NUCLEOTIDE SEQUENCE [LARGE SCALE GENOMIC DNA]</scope>
    <source>
        <strain evidence="2 3">DSM 17890</strain>
    </source>
</reference>
<keyword evidence="1" id="KW-0472">Membrane</keyword>
<dbReference type="RefSeq" id="WP_092683929.1">
    <property type="nucleotide sequence ID" value="NZ_FNMZ01000007.1"/>
</dbReference>
<dbReference type="Proteomes" id="UP000199118">
    <property type="component" value="Unassembled WGS sequence"/>
</dbReference>